<dbReference type="AlphaFoldDB" id="A0A9N9F724"/>
<gene>
    <name evidence="1" type="ORF">DEBURN_LOCUS5331</name>
</gene>
<proteinExistence type="predicted"/>
<protein>
    <submittedName>
        <fullName evidence="1">2988_t:CDS:1</fullName>
    </submittedName>
</protein>
<evidence type="ECO:0000313" key="1">
    <source>
        <dbReference type="EMBL" id="CAG8514162.1"/>
    </source>
</evidence>
<evidence type="ECO:0000313" key="2">
    <source>
        <dbReference type="Proteomes" id="UP000789706"/>
    </source>
</evidence>
<organism evidence="1 2">
    <name type="scientific">Diversispora eburnea</name>
    <dbReference type="NCBI Taxonomy" id="1213867"/>
    <lineage>
        <taxon>Eukaryota</taxon>
        <taxon>Fungi</taxon>
        <taxon>Fungi incertae sedis</taxon>
        <taxon>Mucoromycota</taxon>
        <taxon>Glomeromycotina</taxon>
        <taxon>Glomeromycetes</taxon>
        <taxon>Diversisporales</taxon>
        <taxon>Diversisporaceae</taxon>
        <taxon>Diversispora</taxon>
    </lineage>
</organism>
<sequence length="61" mass="6743">MSPPLPTVGTEYYHQSPEDLYMLSHQLGLSGGGSIDPILLNQNDPLFTSFSYGRDTIPEIM</sequence>
<keyword evidence="2" id="KW-1185">Reference proteome</keyword>
<dbReference type="Proteomes" id="UP000789706">
    <property type="component" value="Unassembled WGS sequence"/>
</dbReference>
<accession>A0A9N9F724</accession>
<comment type="caution">
    <text evidence="1">The sequence shown here is derived from an EMBL/GenBank/DDBJ whole genome shotgun (WGS) entry which is preliminary data.</text>
</comment>
<name>A0A9N9F724_9GLOM</name>
<dbReference type="EMBL" id="CAJVPK010000468">
    <property type="protein sequence ID" value="CAG8514162.1"/>
    <property type="molecule type" value="Genomic_DNA"/>
</dbReference>
<reference evidence="1" key="1">
    <citation type="submission" date="2021-06" db="EMBL/GenBank/DDBJ databases">
        <authorList>
            <person name="Kallberg Y."/>
            <person name="Tangrot J."/>
            <person name="Rosling A."/>
        </authorList>
    </citation>
    <scope>NUCLEOTIDE SEQUENCE</scope>
    <source>
        <strain evidence="1">AZ414A</strain>
    </source>
</reference>